<dbReference type="InterPro" id="IPR013977">
    <property type="entry name" value="GcvT_C"/>
</dbReference>
<dbReference type="InterPro" id="IPR006222">
    <property type="entry name" value="GCVT_N"/>
</dbReference>
<reference evidence="7" key="2">
    <citation type="submission" date="2020-09" db="EMBL/GenBank/DDBJ databases">
        <authorList>
            <person name="Sun Q."/>
            <person name="Zhou Y."/>
        </authorList>
    </citation>
    <scope>NUCLEOTIDE SEQUENCE</scope>
    <source>
        <strain evidence="7">CGMCC 1.12919</strain>
    </source>
</reference>
<protein>
    <submittedName>
        <fullName evidence="7">Aminomethyltransferase</fullName>
    </submittedName>
</protein>
<proteinExistence type="inferred from homology"/>
<dbReference type="SUPFAM" id="SSF51905">
    <property type="entry name" value="FAD/NAD(P)-binding domain"/>
    <property type="match status" value="1"/>
</dbReference>
<dbReference type="SUPFAM" id="SSF101790">
    <property type="entry name" value="Aminomethyltransferase beta-barrel domain"/>
    <property type="match status" value="1"/>
</dbReference>
<dbReference type="Pfam" id="PF07992">
    <property type="entry name" value="Pyr_redox_2"/>
    <property type="match status" value="1"/>
</dbReference>
<dbReference type="EMBL" id="BMGG01000010">
    <property type="protein sequence ID" value="GGC86325.1"/>
    <property type="molecule type" value="Genomic_DNA"/>
</dbReference>
<dbReference type="InterPro" id="IPR029043">
    <property type="entry name" value="GcvT/YgfZ_C"/>
</dbReference>
<gene>
    <name evidence="7" type="primary">soxA-2</name>
    <name evidence="7" type="ORF">GCM10010994_50270</name>
</gene>
<keyword evidence="2" id="KW-0560">Oxidoreductase</keyword>
<dbReference type="InterPro" id="IPR042204">
    <property type="entry name" value="2Fe-2S-bd_N"/>
</dbReference>
<feature type="domain" description="SoxA A3" evidence="6">
    <location>
        <begin position="494"/>
        <end position="577"/>
    </location>
</feature>
<dbReference type="GO" id="GO:0016491">
    <property type="term" value="F:oxidoreductase activity"/>
    <property type="evidence" value="ECO:0007669"/>
    <property type="project" value="UniProtKB-KW"/>
</dbReference>
<dbReference type="Gene3D" id="3.10.20.440">
    <property type="entry name" value="2Fe-2S iron-sulphur cluster binding domain, sarcosine oxidase, alpha subunit, N-terminal domain"/>
    <property type="match status" value="1"/>
</dbReference>
<dbReference type="Pfam" id="PF01571">
    <property type="entry name" value="GCV_T"/>
    <property type="match status" value="1"/>
</dbReference>
<dbReference type="PANTHER" id="PTHR43757">
    <property type="entry name" value="AMINOMETHYLTRANSFERASE"/>
    <property type="match status" value="1"/>
</dbReference>
<feature type="domain" description="GCVT N-terminal" evidence="3">
    <location>
        <begin position="588"/>
        <end position="856"/>
    </location>
</feature>
<dbReference type="Pfam" id="PF13510">
    <property type="entry name" value="Fer2_4"/>
    <property type="match status" value="1"/>
</dbReference>
<dbReference type="Gene3D" id="3.30.1360.120">
    <property type="entry name" value="Probable tRNA modification gtpase trme, domain 1"/>
    <property type="match status" value="1"/>
</dbReference>
<keyword evidence="8" id="KW-1185">Reference proteome</keyword>
<dbReference type="Pfam" id="PF17806">
    <property type="entry name" value="SO_alpha_A3"/>
    <property type="match status" value="1"/>
</dbReference>
<dbReference type="AlphaFoldDB" id="A0A916XMC3"/>
<dbReference type="Pfam" id="PF08669">
    <property type="entry name" value="GCV_T_C"/>
    <property type="match status" value="1"/>
</dbReference>
<dbReference type="Proteomes" id="UP000637002">
    <property type="component" value="Unassembled WGS sequence"/>
</dbReference>
<comment type="similarity">
    <text evidence="1">Belongs to the GcvT family.</text>
</comment>
<dbReference type="PRINTS" id="PR00368">
    <property type="entry name" value="FADPNR"/>
</dbReference>
<evidence type="ECO:0000313" key="7">
    <source>
        <dbReference type="EMBL" id="GGC86325.1"/>
    </source>
</evidence>
<dbReference type="InterPro" id="IPR028896">
    <property type="entry name" value="GcvT/YgfZ/DmdA"/>
</dbReference>
<dbReference type="PRINTS" id="PR00411">
    <property type="entry name" value="PNDRDTASEI"/>
</dbReference>
<reference evidence="7" key="1">
    <citation type="journal article" date="2014" name="Int. J. Syst. Evol. Microbiol.">
        <title>Complete genome sequence of Corynebacterium casei LMG S-19264T (=DSM 44701T), isolated from a smear-ripened cheese.</title>
        <authorList>
            <consortium name="US DOE Joint Genome Institute (JGI-PGF)"/>
            <person name="Walter F."/>
            <person name="Albersmeier A."/>
            <person name="Kalinowski J."/>
            <person name="Ruckert C."/>
        </authorList>
    </citation>
    <scope>NUCLEOTIDE SEQUENCE</scope>
    <source>
        <strain evidence="7">CGMCC 1.12919</strain>
    </source>
</reference>
<dbReference type="RefSeq" id="WP_188611936.1">
    <property type="nucleotide sequence ID" value="NZ_BMGG01000010.1"/>
</dbReference>
<dbReference type="InterPro" id="IPR041117">
    <property type="entry name" value="SoxA_A3"/>
</dbReference>
<dbReference type="Gene3D" id="3.50.50.60">
    <property type="entry name" value="FAD/NAD(P)-binding domain"/>
    <property type="match status" value="1"/>
</dbReference>
<feature type="domain" description="Aminomethyltransferase C-terminal" evidence="5">
    <location>
        <begin position="875"/>
        <end position="956"/>
    </location>
</feature>
<dbReference type="InterPro" id="IPR041854">
    <property type="entry name" value="BFD-like_2Fe2S-bd_dom_sf"/>
</dbReference>
<evidence type="ECO:0000259" key="6">
    <source>
        <dbReference type="Pfam" id="PF17806"/>
    </source>
</evidence>
<accession>A0A916XMC3</accession>
<name>A0A916XMC3_9HYPH</name>
<evidence type="ECO:0000256" key="2">
    <source>
        <dbReference type="ARBA" id="ARBA00023002"/>
    </source>
</evidence>
<evidence type="ECO:0000256" key="1">
    <source>
        <dbReference type="ARBA" id="ARBA00008609"/>
    </source>
</evidence>
<comment type="caution">
    <text evidence="7">The sequence shown here is derived from an EMBL/GenBank/DDBJ whole genome shotgun (WGS) entry which is preliminary data.</text>
</comment>
<dbReference type="Gene3D" id="1.10.10.1100">
    <property type="entry name" value="BFD-like [2Fe-2S]-binding domain"/>
    <property type="match status" value="1"/>
</dbReference>
<dbReference type="PANTHER" id="PTHR43757:SF2">
    <property type="entry name" value="AMINOMETHYLTRANSFERASE, MITOCHONDRIAL"/>
    <property type="match status" value="1"/>
</dbReference>
<feature type="domain" description="FAD/NAD(P)-binding" evidence="4">
    <location>
        <begin position="169"/>
        <end position="416"/>
    </location>
</feature>
<evidence type="ECO:0000259" key="3">
    <source>
        <dbReference type="Pfam" id="PF01571"/>
    </source>
</evidence>
<dbReference type="SUPFAM" id="SSF103025">
    <property type="entry name" value="Folate-binding domain"/>
    <property type="match status" value="1"/>
</dbReference>
<dbReference type="InterPro" id="IPR027266">
    <property type="entry name" value="TrmE/GcvT-like"/>
</dbReference>
<sequence length="964" mass="102902">MIPGARLDGPGWGLFIDRAKPVDFSFDGRPQRGFAGDVIASAMLAGGQTMLSRSFKYHRPRGPLTMAGHDVNSMVQVGAEPNVRGDRYPIAAGLAVTSVNRLGPLERDALAAIGLFSRFLPVGFYYKTFFRPRGAWAFFEKPIRRLAGLGTLDPKARHGHFDKAYLFCDVAVVGGGPAGLAAAIAAAESGADTLLIDEWPELGGSLLFGRLGGSRAVAEEARAALVTRAHSLPGLRILSETAVTGLFADNWLAALTGNRLLKIRAKQTVLATGAYDQPLVFANNDRPGILFGDAVQRLLRLYAVKPGQRAVVATANRFGYDTALDLADAGIEVAAVVDLTAAPDAAAAEPVRARGIRVISASMLVDARGRDRVSAVAVAPPTGGAAPEWIACDLVAMTVGYTPALNLASYVGAKVTYDEAVAMHRASDLPPWLALAGSAGGMWSDDVVRDDAAHVGRLAAQAAAGGTVEGPARPRDPATARITHPWPMTLAARGKDFIDFDEDLVSRDIVQSVGDGYDDIQLVKRYSTAGLGPSQGRHANVNTIRIVARETGRSLDKVGTTTFRPPLLPEKFGHLAGRSFEPRRLSALHGRHVELGARMMPAGLWLRPAYYGDKAGAAGAIAAEVKAVREGVGLIDVSTLGGLDIRGPDAAAFVDRMYTWAYAKQPVGRARYALMTDQTGVVIDDGVACRFHEQHFYVTATTSGVDAVYRQMTWWNQQWRMDVDVANVTASYAAVNIAGPRSREVLARLDCDIDLSPEAFPYMGVRTGRLAGIPVRMLRVGFVGELGFEIHCPSSFGEALWDRLFEAGQASAIKPFGVEAQRVLRLEKGHIIIGQDTDGLTHPVEAGMAWALAKTKPFYVGKRAVDMQLAKGLTRQLVGFTLRDPAAPCPLESHLVIEDGAIVGRVTSAVRSLAAGGVIGLAYVPPAKSAVGARFSIRIDKGAMVEAEVVPTPFYDPDNKRQEL</sequence>
<dbReference type="InterPro" id="IPR036188">
    <property type="entry name" value="FAD/NAD-bd_sf"/>
</dbReference>
<evidence type="ECO:0000259" key="4">
    <source>
        <dbReference type="Pfam" id="PF07992"/>
    </source>
</evidence>
<evidence type="ECO:0000259" key="5">
    <source>
        <dbReference type="Pfam" id="PF08669"/>
    </source>
</evidence>
<evidence type="ECO:0000313" key="8">
    <source>
        <dbReference type="Proteomes" id="UP000637002"/>
    </source>
</evidence>
<dbReference type="InterPro" id="IPR023753">
    <property type="entry name" value="FAD/NAD-binding_dom"/>
</dbReference>
<organism evidence="7 8">
    <name type="scientific">Chelatococcus reniformis</name>
    <dbReference type="NCBI Taxonomy" id="1494448"/>
    <lineage>
        <taxon>Bacteria</taxon>
        <taxon>Pseudomonadati</taxon>
        <taxon>Pseudomonadota</taxon>
        <taxon>Alphaproteobacteria</taxon>
        <taxon>Hyphomicrobiales</taxon>
        <taxon>Chelatococcaceae</taxon>
        <taxon>Chelatococcus</taxon>
    </lineage>
</organism>